<evidence type="ECO:0000313" key="6">
    <source>
        <dbReference type="Proteomes" id="UP001596380"/>
    </source>
</evidence>
<evidence type="ECO:0000256" key="2">
    <source>
        <dbReference type="SAM" id="MobiDB-lite"/>
    </source>
</evidence>
<dbReference type="PANTHER" id="PTHR16026:SF0">
    <property type="entry name" value="CARTILAGE ACIDIC PROTEIN 1"/>
    <property type="match status" value="1"/>
</dbReference>
<dbReference type="Gene3D" id="2.130.10.130">
    <property type="entry name" value="Integrin alpha, N-terminal"/>
    <property type="match status" value="1"/>
</dbReference>
<dbReference type="InterPro" id="IPR028994">
    <property type="entry name" value="Integrin_alpha_N"/>
</dbReference>
<organism evidence="5 6">
    <name type="scientific">Actinomadura yumaensis</name>
    <dbReference type="NCBI Taxonomy" id="111807"/>
    <lineage>
        <taxon>Bacteria</taxon>
        <taxon>Bacillati</taxon>
        <taxon>Actinomycetota</taxon>
        <taxon>Actinomycetes</taxon>
        <taxon>Streptosporangiales</taxon>
        <taxon>Thermomonosporaceae</taxon>
        <taxon>Actinomadura</taxon>
    </lineage>
</organism>
<evidence type="ECO:0000259" key="4">
    <source>
        <dbReference type="Pfam" id="PF07593"/>
    </source>
</evidence>
<feature type="transmembrane region" description="Helical" evidence="3">
    <location>
        <begin position="12"/>
        <end position="28"/>
    </location>
</feature>
<reference evidence="6" key="1">
    <citation type="journal article" date="2019" name="Int. J. Syst. Evol. Microbiol.">
        <title>The Global Catalogue of Microorganisms (GCM) 10K type strain sequencing project: providing services to taxonomists for standard genome sequencing and annotation.</title>
        <authorList>
            <consortium name="The Broad Institute Genomics Platform"/>
            <consortium name="The Broad Institute Genome Sequencing Center for Infectious Disease"/>
            <person name="Wu L."/>
            <person name="Ma J."/>
        </authorList>
    </citation>
    <scope>NUCLEOTIDE SEQUENCE [LARGE SCALE GENOMIC DNA]</scope>
    <source>
        <strain evidence="6">JCM 3369</strain>
    </source>
</reference>
<dbReference type="SUPFAM" id="SSF69318">
    <property type="entry name" value="Integrin alpha N-terminal domain"/>
    <property type="match status" value="1"/>
</dbReference>
<dbReference type="PANTHER" id="PTHR16026">
    <property type="entry name" value="CARTILAGE ACIDIC PROTEIN 1"/>
    <property type="match status" value="1"/>
</dbReference>
<accession>A0ABW2CKX2</accession>
<name>A0ABW2CKX2_9ACTN</name>
<dbReference type="Pfam" id="PF13517">
    <property type="entry name" value="FG-GAP_3"/>
    <property type="match status" value="1"/>
</dbReference>
<keyword evidence="1" id="KW-0732">Signal</keyword>
<evidence type="ECO:0000313" key="5">
    <source>
        <dbReference type="EMBL" id="MFC6882194.1"/>
    </source>
</evidence>
<dbReference type="InterPro" id="IPR013517">
    <property type="entry name" value="FG-GAP"/>
</dbReference>
<dbReference type="InterPro" id="IPR027039">
    <property type="entry name" value="Crtac1"/>
</dbReference>
<comment type="caution">
    <text evidence="5">The sequence shown here is derived from an EMBL/GenBank/DDBJ whole genome shotgun (WGS) entry which is preliminary data.</text>
</comment>
<dbReference type="EMBL" id="JBHSXS010000012">
    <property type="protein sequence ID" value="MFC6882194.1"/>
    <property type="molecule type" value="Genomic_DNA"/>
</dbReference>
<keyword evidence="3" id="KW-0472">Membrane</keyword>
<dbReference type="InterPro" id="IPR011519">
    <property type="entry name" value="UnbV_ASPIC"/>
</dbReference>
<evidence type="ECO:0000256" key="1">
    <source>
        <dbReference type="ARBA" id="ARBA00022729"/>
    </source>
</evidence>
<feature type="domain" description="ASPIC/UnbV" evidence="4">
    <location>
        <begin position="578"/>
        <end position="631"/>
    </location>
</feature>
<feature type="region of interest" description="Disordered" evidence="2">
    <location>
        <begin position="634"/>
        <end position="661"/>
    </location>
</feature>
<dbReference type="RefSeq" id="WP_206681262.1">
    <property type="nucleotide sequence ID" value="NZ_JBHSXE010000001.1"/>
</dbReference>
<sequence length="661" mass="71062">MSALWRGRRKFVPGLAVIMLVTALYFVARLPTASGADRDGLAARYRFTEMPIAMPPGYRPAQTVRKVNPAYHHLRSWISAVGAAVALNDLRGTGREDGLCIVDPRTDQVVVTYAPTAAPADRFTPFTLNPAPLPMGPAIAPMGCTPGDFNGDARMDLLVNYWGRTPVLFLARSDAKTLAPGAYEPVEVVPTGSADGAYHGPKWNTNTVNVADYDGDGHPDLLIANYFPDSDVLDPNGQDNVQMNSSMSNATNGGGAHVLRWHDATSGERPTARFVEVPDAIPHKYATGWSLAASSADLTGDGKPELYVANDFGKDRLFRNVSTAGAIRFEQVTGERRPNTPKSFVLGYSSFKGMGVDFADLNHTGRFDMVVSNITTAWGLEESNFAWINQARSEAEMARKLAGGTAPFEQKAQQLGLAFSGWGWDVKADDFLNSGDLEVVQAEGFVKGKINRWPWLQEMAMTNDNLYTDPGVWPNVQPGDDIAGSQPIAFHARRPGGGSFVNITKDLGLDVPIPTRGIATADTRGTGALDFAVARQWGPPAFYANESPNRGQRLGLRLYRPAAAGTGGDGMKAAGAPAYGATVRVRTADGRTRISRLDGGGGHSGRRGFEVGFGLGASTAPVAVDLRWRDAQGRPHQQSLQLKPGDHDLLLESTAREVTNR</sequence>
<evidence type="ECO:0000256" key="3">
    <source>
        <dbReference type="SAM" id="Phobius"/>
    </source>
</evidence>
<protein>
    <submittedName>
        <fullName evidence="5">FG-GAP repeat domain-containing protein</fullName>
    </submittedName>
</protein>
<dbReference type="Proteomes" id="UP001596380">
    <property type="component" value="Unassembled WGS sequence"/>
</dbReference>
<gene>
    <name evidence="5" type="ORF">ACFQKB_20745</name>
</gene>
<keyword evidence="6" id="KW-1185">Reference proteome</keyword>
<keyword evidence="3" id="KW-0812">Transmembrane</keyword>
<proteinExistence type="predicted"/>
<dbReference type="Pfam" id="PF07593">
    <property type="entry name" value="UnbV_ASPIC"/>
    <property type="match status" value="1"/>
</dbReference>
<feature type="compositionally biased region" description="Basic and acidic residues" evidence="2">
    <location>
        <begin position="644"/>
        <end position="661"/>
    </location>
</feature>
<keyword evidence="3" id="KW-1133">Transmembrane helix</keyword>